<dbReference type="SUPFAM" id="SSF50156">
    <property type="entry name" value="PDZ domain-like"/>
    <property type="match status" value="1"/>
</dbReference>
<keyword evidence="2 3" id="KW-0728">SH3 domain</keyword>
<dbReference type="CDD" id="cd12035">
    <property type="entry name" value="SH3_MPP1-like"/>
    <property type="match status" value="1"/>
</dbReference>
<dbReference type="CTD" id="8573"/>
<organism evidence="8">
    <name type="scientific">Apis mellifera</name>
    <name type="common">Honeybee</name>
    <dbReference type="NCBI Taxonomy" id="7460"/>
    <lineage>
        <taxon>Eukaryota</taxon>
        <taxon>Metazoa</taxon>
        <taxon>Ecdysozoa</taxon>
        <taxon>Arthropoda</taxon>
        <taxon>Hexapoda</taxon>
        <taxon>Insecta</taxon>
        <taxon>Pterygota</taxon>
        <taxon>Neoptera</taxon>
        <taxon>Endopterygota</taxon>
        <taxon>Hymenoptera</taxon>
        <taxon>Apocrita</taxon>
        <taxon>Aculeata</taxon>
        <taxon>Apoidea</taxon>
        <taxon>Anthophila</taxon>
        <taxon>Apidae</taxon>
        <taxon>Apis</taxon>
    </lineage>
</organism>
<proteinExistence type="inferred from homology"/>
<dbReference type="PROSITE" id="PS00856">
    <property type="entry name" value="GUANYLATE_KINASE_1"/>
    <property type="match status" value="1"/>
</dbReference>
<dbReference type="Gene3D" id="3.40.50.300">
    <property type="entry name" value="P-loop containing nucleotide triphosphate hydrolases"/>
    <property type="match status" value="1"/>
</dbReference>
<dbReference type="Gene3D" id="2.30.42.10">
    <property type="match status" value="1"/>
</dbReference>
<accession>A0A8B6YTY5</accession>
<dbReference type="InterPro" id="IPR008144">
    <property type="entry name" value="Guanylate_kin-like_dom"/>
</dbReference>
<feature type="region of interest" description="Disordered" evidence="4">
    <location>
        <begin position="29"/>
        <end position="64"/>
    </location>
</feature>
<dbReference type="InterPro" id="IPR036028">
    <property type="entry name" value="SH3-like_dom_sf"/>
</dbReference>
<dbReference type="InterPro" id="IPR036034">
    <property type="entry name" value="PDZ_sf"/>
</dbReference>
<dbReference type="SMART" id="SM00228">
    <property type="entry name" value="PDZ"/>
    <property type="match status" value="1"/>
</dbReference>
<dbReference type="InterPro" id="IPR001452">
    <property type="entry name" value="SH3_domain"/>
</dbReference>
<dbReference type="PROSITE" id="PS50106">
    <property type="entry name" value="PDZ"/>
    <property type="match status" value="1"/>
</dbReference>
<dbReference type="InterPro" id="IPR027417">
    <property type="entry name" value="P-loop_NTPase"/>
</dbReference>
<evidence type="ECO:0000256" key="2">
    <source>
        <dbReference type="ARBA" id="ARBA00022443"/>
    </source>
</evidence>
<dbReference type="PROSITE" id="PS50052">
    <property type="entry name" value="GUANYLATE_KINASE_2"/>
    <property type="match status" value="1"/>
</dbReference>
<dbReference type="Proteomes" id="UP000005203">
    <property type="component" value="Linkage group LG9"/>
</dbReference>
<evidence type="ECO:0000256" key="1">
    <source>
        <dbReference type="ARBA" id="ARBA00007014"/>
    </source>
</evidence>
<dbReference type="FunFam" id="3.40.50.300:FF:000146">
    <property type="entry name" value="MAGUK p55 subfamily member 6 isoform X1"/>
    <property type="match status" value="1"/>
</dbReference>
<evidence type="ECO:0000313" key="10">
    <source>
        <dbReference type="RefSeq" id="XP_006559990.1"/>
    </source>
</evidence>
<dbReference type="SUPFAM" id="SSF50044">
    <property type="entry name" value="SH3-domain"/>
    <property type="match status" value="1"/>
</dbReference>
<feature type="region of interest" description="Disordered" evidence="4">
    <location>
        <begin position="85"/>
        <end position="138"/>
    </location>
</feature>
<dbReference type="OrthoDB" id="336747at2759"/>
<dbReference type="GO" id="GO:0019098">
    <property type="term" value="P:reproductive behavior"/>
    <property type="evidence" value="ECO:0007669"/>
    <property type="project" value="UniProtKB-ARBA"/>
</dbReference>
<dbReference type="CDD" id="cd00071">
    <property type="entry name" value="GMPK"/>
    <property type="match status" value="1"/>
</dbReference>
<comment type="similarity">
    <text evidence="1">Belongs to the MAGUK family.</text>
</comment>
<dbReference type="AlphaFoldDB" id="A0A7M7GRB7"/>
<feature type="domain" description="Guanylate kinase-like" evidence="6">
    <location>
        <begin position="583"/>
        <end position="755"/>
    </location>
</feature>
<dbReference type="EnsemblMetazoa" id="XM_006559927">
    <property type="protein sequence ID" value="XP_006559990"/>
    <property type="gene ID" value="LOC411347"/>
</dbReference>
<evidence type="ECO:0000259" key="5">
    <source>
        <dbReference type="PROSITE" id="PS50002"/>
    </source>
</evidence>
<gene>
    <name evidence="10" type="primary">LOC411347</name>
</gene>
<dbReference type="InterPro" id="IPR050716">
    <property type="entry name" value="MAGUK"/>
</dbReference>
<keyword evidence="9" id="KW-1185">Reference proteome</keyword>
<protein>
    <submittedName>
        <fullName evidence="10">Peripheral plasma membrane protein CASK isoform X13</fullName>
    </submittedName>
</protein>
<dbReference type="RefSeq" id="XP_006559990.1">
    <property type="nucleotide sequence ID" value="XM_006559927.3"/>
</dbReference>
<evidence type="ECO:0000313" key="9">
    <source>
        <dbReference type="Proteomes" id="UP000005203"/>
    </source>
</evidence>
<dbReference type="SMART" id="SM00072">
    <property type="entry name" value="GuKc"/>
    <property type="match status" value="1"/>
</dbReference>
<accession>A0A7M7GRB7</accession>
<feature type="compositionally biased region" description="Low complexity" evidence="4">
    <location>
        <begin position="125"/>
        <end position="137"/>
    </location>
</feature>
<evidence type="ECO:0000256" key="3">
    <source>
        <dbReference type="PROSITE-ProRule" id="PRU00192"/>
    </source>
</evidence>
<dbReference type="SUPFAM" id="SSF52540">
    <property type="entry name" value="P-loop containing nucleoside triphosphate hydrolases"/>
    <property type="match status" value="1"/>
</dbReference>
<dbReference type="InterPro" id="IPR020590">
    <property type="entry name" value="Guanylate_kinase_CS"/>
</dbReference>
<dbReference type="GeneID" id="411347"/>
<dbReference type="Pfam" id="PF00018">
    <property type="entry name" value="SH3_1"/>
    <property type="match status" value="1"/>
</dbReference>
<dbReference type="PROSITE" id="PS50002">
    <property type="entry name" value="SH3"/>
    <property type="match status" value="1"/>
</dbReference>
<feature type="domain" description="PDZ" evidence="7">
    <location>
        <begin position="338"/>
        <end position="419"/>
    </location>
</feature>
<evidence type="ECO:0000259" key="7">
    <source>
        <dbReference type="PROSITE" id="PS50106"/>
    </source>
</evidence>
<sequence>MEMDPYAVGWPAQGHGVGSVTDRGVAGSGNGGNMSDGANTIPRCWSRPCRSTDPSPMRPIEHSMRSTEAMRSMESMRSIDSVIRQPSADPMRATVDHHQSSRSLEGMARPMEQQIRTEQPRSSVEHPAPSSSMSSTPMRAAGVEHHALRAIEHPCRLKDHASYIHDHHFGARMHDHGCRSVEHVSRMLEHRFHEQQHPGRPPIEQPPCRPIEHPPVRPPPVNYSCRPLDHAPGRPMPMDCVIYGPHSHPPPRLPSESPFRVNCPVHSPFRYRFPNGAVDYHSQHQALLQAHDVAGHEVYGEEATRVTPPPLLPYLNGGDDLEGQNGDLDLENVTRVRLVQFQKNTDEPMGITLKMNEDGKCVVARIMHGGMIHRQATLHVGDEIREINGIPVANQSVNALQKILREARGSVTFKIVPSYRSAPPPCEVQLFRIKPLPVLIFVRAQFDYDPLEDELIPCAQAGIAFKTGDILQIISKDDHYWWQAQKDNAAGSAGLIPSPELQERRIAYMAMEKNKQEQDAEGEGGCSSHTEGCDGSTVNCSIFGRKKKQYKDKYLAKHNAVFDQLDLVTYEEVVKLPYPAFQRKTLVLLGAHGVGRRQIKNTIIAKHPDKYAYPIPHTTRPPRNDEENGRNYYFISHDEMMNDIHSNEYLEYGTHENAMYGTKLETIRKIHEEGKVAILDVEPQALKVLRTAEFAPYVVFIAAPVFENITDCDGSLARLAKESDSLKQAYGHFFDLTIVNNEIDETIAQLEAAIERVHTTPQWVPVSWVY</sequence>
<dbReference type="FunFam" id="2.30.42.10:FF:000016">
    <property type="entry name" value="peripheral plasma membrane protein CASK isoform X2"/>
    <property type="match status" value="1"/>
</dbReference>
<dbReference type="CDD" id="cd10831">
    <property type="entry name" value="PDZ_CASK-like"/>
    <property type="match status" value="1"/>
</dbReference>
<reference evidence="8" key="1">
    <citation type="submission" date="2021-01" db="UniProtKB">
        <authorList>
            <consortium name="EnsemblMetazoa"/>
        </authorList>
    </citation>
    <scope>IDENTIFICATION</scope>
    <source>
        <strain evidence="8">DH4</strain>
    </source>
</reference>
<name>A0A7M7GRB7_APIME</name>
<feature type="domain" description="SH3" evidence="5">
    <location>
        <begin position="437"/>
        <end position="506"/>
    </location>
</feature>
<dbReference type="Pfam" id="PF00595">
    <property type="entry name" value="PDZ"/>
    <property type="match status" value="1"/>
</dbReference>
<dbReference type="SMART" id="SM00326">
    <property type="entry name" value="SH3"/>
    <property type="match status" value="1"/>
</dbReference>
<dbReference type="Gene3D" id="2.30.30.40">
    <property type="entry name" value="SH3 Domains"/>
    <property type="match status" value="1"/>
</dbReference>
<dbReference type="InterPro" id="IPR001478">
    <property type="entry name" value="PDZ"/>
</dbReference>
<reference evidence="10" key="2">
    <citation type="submission" date="2025-04" db="UniProtKB">
        <authorList>
            <consortium name="RefSeq"/>
        </authorList>
    </citation>
    <scope>IDENTIFICATION</scope>
    <source>
        <strain evidence="10">DH4</strain>
        <tissue evidence="10">Whole body</tissue>
    </source>
</reference>
<evidence type="ECO:0000313" key="8">
    <source>
        <dbReference type="EnsemblMetazoa" id="XP_006559990"/>
    </source>
</evidence>
<dbReference type="PANTHER" id="PTHR23122">
    <property type="entry name" value="MEMBRANE-ASSOCIATED GUANYLATE KINASE MAGUK"/>
    <property type="match status" value="1"/>
</dbReference>
<dbReference type="InterPro" id="IPR008145">
    <property type="entry name" value="GK/Ca_channel_bsu"/>
</dbReference>
<evidence type="ECO:0000259" key="6">
    <source>
        <dbReference type="PROSITE" id="PS50052"/>
    </source>
</evidence>
<evidence type="ECO:0000256" key="4">
    <source>
        <dbReference type="SAM" id="MobiDB-lite"/>
    </source>
</evidence>
<dbReference type="Pfam" id="PF00625">
    <property type="entry name" value="Guanylate_kin"/>
    <property type="match status" value="1"/>
</dbReference>